<evidence type="ECO:0000256" key="4">
    <source>
        <dbReference type="ARBA" id="ARBA00022525"/>
    </source>
</evidence>
<feature type="non-terminal residue" evidence="8">
    <location>
        <position position="79"/>
    </location>
</feature>
<keyword evidence="9" id="KW-1185">Reference proteome</keyword>
<dbReference type="PROSITE" id="PS00956">
    <property type="entry name" value="HYDROPHOBIN"/>
    <property type="match status" value="1"/>
</dbReference>
<reference evidence="8 9" key="1">
    <citation type="submission" date="2014-06" db="EMBL/GenBank/DDBJ databases">
        <title>Evolutionary Origins and Diversification of the Mycorrhizal Mutualists.</title>
        <authorList>
            <consortium name="DOE Joint Genome Institute"/>
            <consortium name="Mycorrhizal Genomics Consortium"/>
            <person name="Kohler A."/>
            <person name="Kuo A."/>
            <person name="Nagy L.G."/>
            <person name="Floudas D."/>
            <person name="Copeland A."/>
            <person name="Barry K.W."/>
            <person name="Cichocki N."/>
            <person name="Veneault-Fourrey C."/>
            <person name="LaButti K."/>
            <person name="Lindquist E.A."/>
            <person name="Lipzen A."/>
            <person name="Lundell T."/>
            <person name="Morin E."/>
            <person name="Murat C."/>
            <person name="Riley R."/>
            <person name="Ohm R."/>
            <person name="Sun H."/>
            <person name="Tunlid A."/>
            <person name="Henrissat B."/>
            <person name="Grigoriev I.V."/>
            <person name="Hibbett D.S."/>
            <person name="Martin F."/>
        </authorList>
    </citation>
    <scope>NUCLEOTIDE SEQUENCE [LARGE SCALE GENOMIC DNA]</scope>
    <source>
        <strain evidence="8 9">SS14</strain>
    </source>
</reference>
<evidence type="ECO:0000256" key="3">
    <source>
        <dbReference type="ARBA" id="ARBA00022512"/>
    </source>
</evidence>
<evidence type="ECO:0000256" key="5">
    <source>
        <dbReference type="ARBA" id="ARBA00022729"/>
    </source>
</evidence>
<organism evidence="8 9">
    <name type="scientific">Sphaerobolus stellatus (strain SS14)</name>
    <dbReference type="NCBI Taxonomy" id="990650"/>
    <lineage>
        <taxon>Eukaryota</taxon>
        <taxon>Fungi</taxon>
        <taxon>Dikarya</taxon>
        <taxon>Basidiomycota</taxon>
        <taxon>Agaricomycotina</taxon>
        <taxon>Agaricomycetes</taxon>
        <taxon>Phallomycetidae</taxon>
        <taxon>Geastrales</taxon>
        <taxon>Sphaerobolaceae</taxon>
        <taxon>Sphaerobolus</taxon>
    </lineage>
</organism>
<dbReference type="OrthoDB" id="4225815at2759"/>
<gene>
    <name evidence="8" type="ORF">M422DRAFT_176306</name>
</gene>
<comment type="similarity">
    <text evidence="2 7">Belongs to the fungal hydrophobin family.</text>
</comment>
<proteinExistence type="inferred from homology"/>
<protein>
    <recommendedName>
        <fullName evidence="7">Hydrophobin</fullName>
    </recommendedName>
</protein>
<dbReference type="Pfam" id="PF01185">
    <property type="entry name" value="Hydrophobin"/>
    <property type="match status" value="1"/>
</dbReference>
<name>A0A0C9VM30_SPHS4</name>
<dbReference type="Proteomes" id="UP000054279">
    <property type="component" value="Unassembled WGS sequence"/>
</dbReference>
<comment type="subcellular location">
    <subcellularLocation>
        <location evidence="1 7">Secreted</location>
        <location evidence="1 7">Cell wall</location>
    </subcellularLocation>
</comment>
<dbReference type="CDD" id="cd23507">
    <property type="entry name" value="hydrophobin_I"/>
    <property type="match status" value="1"/>
</dbReference>
<dbReference type="InterPro" id="IPR001338">
    <property type="entry name" value="Class_I_Hydrophobin"/>
</dbReference>
<dbReference type="EMBL" id="KN837158">
    <property type="protein sequence ID" value="KIJ38746.1"/>
    <property type="molecule type" value="Genomic_DNA"/>
</dbReference>
<evidence type="ECO:0000313" key="9">
    <source>
        <dbReference type="Proteomes" id="UP000054279"/>
    </source>
</evidence>
<keyword evidence="5 7" id="KW-0732">Signal</keyword>
<evidence type="ECO:0000256" key="6">
    <source>
        <dbReference type="ARBA" id="ARBA00023157"/>
    </source>
</evidence>
<evidence type="ECO:0000313" key="8">
    <source>
        <dbReference type="EMBL" id="KIJ38746.1"/>
    </source>
</evidence>
<dbReference type="GO" id="GO:0005199">
    <property type="term" value="F:structural constituent of cell wall"/>
    <property type="evidence" value="ECO:0007669"/>
    <property type="project" value="InterPro"/>
</dbReference>
<sequence length="79" mass="7590">TGNAVCCNTVGQANSSSITSILGLLGVVLGPITGLVGLGCTPITVIGAGQGANCAQQPVCCTGNQFNGLINVGCSPISL</sequence>
<evidence type="ECO:0000256" key="2">
    <source>
        <dbReference type="ARBA" id="ARBA00010446"/>
    </source>
</evidence>
<evidence type="ECO:0000256" key="1">
    <source>
        <dbReference type="ARBA" id="ARBA00004191"/>
    </source>
</evidence>
<accession>A0A0C9VM30</accession>
<dbReference type="InterPro" id="IPR019778">
    <property type="entry name" value="Class_I_Hydrophobin_CS"/>
</dbReference>
<dbReference type="HOGENOM" id="CLU_105134_2_2_1"/>
<dbReference type="GO" id="GO:0009277">
    <property type="term" value="C:fungal-type cell wall"/>
    <property type="evidence" value="ECO:0007669"/>
    <property type="project" value="InterPro"/>
</dbReference>
<keyword evidence="3 7" id="KW-0134">Cell wall</keyword>
<evidence type="ECO:0000256" key="7">
    <source>
        <dbReference type="RuleBase" id="RU365009"/>
    </source>
</evidence>
<keyword evidence="6 7" id="KW-1015">Disulfide bond</keyword>
<keyword evidence="4 7" id="KW-0964">Secreted</keyword>
<dbReference type="AlphaFoldDB" id="A0A0C9VM30"/>
<dbReference type="SMART" id="SM00075">
    <property type="entry name" value="HYDRO"/>
    <property type="match status" value="1"/>
</dbReference>